<dbReference type="CDD" id="cd08369">
    <property type="entry name" value="FMT_core"/>
    <property type="match status" value="1"/>
</dbReference>
<dbReference type="Proteomes" id="UP000231658">
    <property type="component" value="Unassembled WGS sequence"/>
</dbReference>
<dbReference type="Gene3D" id="3.40.50.12230">
    <property type="match status" value="1"/>
</dbReference>
<dbReference type="InterPro" id="IPR011034">
    <property type="entry name" value="Formyl_transferase-like_C_sf"/>
</dbReference>
<feature type="domain" description="Formyl transferase N-terminal" evidence="1">
    <location>
        <begin position="2"/>
        <end position="175"/>
    </location>
</feature>
<evidence type="ECO:0000313" key="4">
    <source>
        <dbReference type="Proteomes" id="UP000231658"/>
    </source>
</evidence>
<evidence type="ECO:0000259" key="1">
    <source>
        <dbReference type="Pfam" id="PF00551"/>
    </source>
</evidence>
<sequence length="311" mass="34940">MKFVALGRTHLLFDAIKLAVQNGYECCAIITNEAAPEYKVGVEDFKHLAEEIGASFFNVSNLNSELLRQEIAKSGAQVGISVNWPVLIKKDFRSLLPYGVLNAHAGDVPRYKGNACPNWALLNGEEEVCLSLMQMDDGLDSGPVFKKIYLPIDEGTYISKIYDDLEKHTPLLFLDALHSISEGNFSTEPQPIDPDTFLRVYPRRPEDGKIDWNTSFIQVDRLIRASAEPFAGAFSFLDDGRKITIWRARKEEHVGSFLAVPGQVAGINRKSGEIRVLCRDGVICIEEVQLEDEEKRCLPSDVIRSMRERLH</sequence>
<dbReference type="EMBL" id="FLYE01000012">
    <property type="protein sequence ID" value="SCA56240.1"/>
    <property type="molecule type" value="Genomic_DNA"/>
</dbReference>
<protein>
    <recommendedName>
        <fullName evidence="5">Methionyl-tRNA formyltransferase</fullName>
    </recommendedName>
</protein>
<dbReference type="RefSeq" id="WP_069186917.1">
    <property type="nucleotide sequence ID" value="NZ_FLYE01000012.1"/>
</dbReference>
<dbReference type="SUPFAM" id="SSF50486">
    <property type="entry name" value="FMT C-terminal domain-like"/>
    <property type="match status" value="1"/>
</dbReference>
<dbReference type="PANTHER" id="PTHR11138">
    <property type="entry name" value="METHIONYL-TRNA FORMYLTRANSFERASE"/>
    <property type="match status" value="1"/>
</dbReference>
<dbReference type="Pfam" id="PF02911">
    <property type="entry name" value="Formyl_trans_C"/>
    <property type="match status" value="1"/>
</dbReference>
<keyword evidence="4" id="KW-1185">Reference proteome</keyword>
<dbReference type="GO" id="GO:0005829">
    <property type="term" value="C:cytosol"/>
    <property type="evidence" value="ECO:0007669"/>
    <property type="project" value="TreeGrafter"/>
</dbReference>
<evidence type="ECO:0000313" key="3">
    <source>
        <dbReference type="EMBL" id="SCA56240.1"/>
    </source>
</evidence>
<dbReference type="AlphaFoldDB" id="A0A1C3RG31"/>
<reference evidence="3 4" key="1">
    <citation type="submission" date="2016-07" db="EMBL/GenBank/DDBJ databases">
        <authorList>
            <person name="Lefevre C.T."/>
        </authorList>
    </citation>
    <scope>NUCLEOTIDE SEQUENCE [LARGE SCALE GENOMIC DNA]</scope>
    <source>
        <strain evidence="3">PR1</strain>
    </source>
</reference>
<feature type="domain" description="Formyl transferase C-terminal" evidence="2">
    <location>
        <begin position="205"/>
        <end position="294"/>
    </location>
</feature>
<dbReference type="InterPro" id="IPR002376">
    <property type="entry name" value="Formyl_transf_N"/>
</dbReference>
<evidence type="ECO:0008006" key="5">
    <source>
        <dbReference type="Google" id="ProtNLM"/>
    </source>
</evidence>
<dbReference type="InterPro" id="IPR036477">
    <property type="entry name" value="Formyl_transf_N_sf"/>
</dbReference>
<gene>
    <name evidence="3" type="ORF">MTBPR1_20088</name>
</gene>
<dbReference type="STRING" id="1867952.MTBPR1_20088"/>
<dbReference type="Pfam" id="PF00551">
    <property type="entry name" value="Formyl_trans_N"/>
    <property type="match status" value="1"/>
</dbReference>
<accession>A0A1C3RG31</accession>
<dbReference type="InterPro" id="IPR005793">
    <property type="entry name" value="Formyl_trans_C"/>
</dbReference>
<dbReference type="SUPFAM" id="SSF53328">
    <property type="entry name" value="Formyltransferase"/>
    <property type="match status" value="1"/>
</dbReference>
<name>A0A1C3RG31_9PROT</name>
<dbReference type="PANTHER" id="PTHR11138:SF5">
    <property type="entry name" value="METHIONYL-TRNA FORMYLTRANSFERASE, MITOCHONDRIAL"/>
    <property type="match status" value="1"/>
</dbReference>
<dbReference type="OrthoDB" id="5355061at2"/>
<evidence type="ECO:0000259" key="2">
    <source>
        <dbReference type="Pfam" id="PF02911"/>
    </source>
</evidence>
<organism evidence="3 4">
    <name type="scientific">Candidatus Terasakiella magnetica</name>
    <dbReference type="NCBI Taxonomy" id="1867952"/>
    <lineage>
        <taxon>Bacteria</taxon>
        <taxon>Pseudomonadati</taxon>
        <taxon>Pseudomonadota</taxon>
        <taxon>Alphaproteobacteria</taxon>
        <taxon>Rhodospirillales</taxon>
        <taxon>Terasakiellaceae</taxon>
        <taxon>Terasakiella</taxon>
    </lineage>
</organism>
<proteinExistence type="predicted"/>
<dbReference type="GO" id="GO:0004479">
    <property type="term" value="F:methionyl-tRNA formyltransferase activity"/>
    <property type="evidence" value="ECO:0007669"/>
    <property type="project" value="TreeGrafter"/>
</dbReference>